<evidence type="ECO:0008006" key="5">
    <source>
        <dbReference type="Google" id="ProtNLM"/>
    </source>
</evidence>
<organism evidence="3 4">
    <name type="scientific">Rangifer tarandus platyrhynchus</name>
    <name type="common">Svalbard reindeer</name>
    <dbReference type="NCBI Taxonomy" id="3082113"/>
    <lineage>
        <taxon>Eukaryota</taxon>
        <taxon>Metazoa</taxon>
        <taxon>Chordata</taxon>
        <taxon>Craniata</taxon>
        <taxon>Vertebrata</taxon>
        <taxon>Euteleostomi</taxon>
        <taxon>Mammalia</taxon>
        <taxon>Eutheria</taxon>
        <taxon>Laurasiatheria</taxon>
        <taxon>Artiodactyla</taxon>
        <taxon>Ruminantia</taxon>
        <taxon>Pecora</taxon>
        <taxon>Cervidae</taxon>
        <taxon>Odocoileinae</taxon>
        <taxon>Rangifer</taxon>
    </lineage>
</organism>
<protein>
    <recommendedName>
        <fullName evidence="5">Secreted protein</fullName>
    </recommendedName>
</protein>
<feature type="compositionally biased region" description="Basic residues" evidence="1">
    <location>
        <begin position="95"/>
        <end position="104"/>
    </location>
</feature>
<dbReference type="Proteomes" id="UP001176941">
    <property type="component" value="Chromosome 9"/>
</dbReference>
<sequence>MLVACGILVPLLGTEPVPPALEAWTPNHQNVREFPISLFLKNMFAILHNECPIIKKFKWFFFFFLKGHTGTRIDLLWLQRDSVTERQILYPQSHRGARNKRGHHSEKPSHGNEE</sequence>
<accession>A0ABN9A6C3</accession>
<name>A0ABN9A6C3_RANTA</name>
<proteinExistence type="predicted"/>
<evidence type="ECO:0000313" key="3">
    <source>
        <dbReference type="EMBL" id="CAI9179474.1"/>
    </source>
</evidence>
<keyword evidence="2" id="KW-0732">Signal</keyword>
<feature type="region of interest" description="Disordered" evidence="1">
    <location>
        <begin position="89"/>
        <end position="114"/>
    </location>
</feature>
<dbReference type="EMBL" id="OX459945">
    <property type="protein sequence ID" value="CAI9179474.1"/>
    <property type="molecule type" value="Genomic_DNA"/>
</dbReference>
<feature type="compositionally biased region" description="Basic and acidic residues" evidence="1">
    <location>
        <begin position="105"/>
        <end position="114"/>
    </location>
</feature>
<gene>
    <name evidence="3" type="ORF">MRATA1EN1_LOCUS28436</name>
</gene>
<feature type="chain" id="PRO_5046968510" description="Secreted protein" evidence="2">
    <location>
        <begin position="17"/>
        <end position="114"/>
    </location>
</feature>
<evidence type="ECO:0000313" key="4">
    <source>
        <dbReference type="Proteomes" id="UP001176941"/>
    </source>
</evidence>
<feature type="signal peptide" evidence="2">
    <location>
        <begin position="1"/>
        <end position="16"/>
    </location>
</feature>
<reference evidence="3" key="1">
    <citation type="submission" date="2023-04" db="EMBL/GenBank/DDBJ databases">
        <authorList>
            <consortium name="ELIXIR-Norway"/>
        </authorList>
    </citation>
    <scope>NUCLEOTIDE SEQUENCE [LARGE SCALE GENOMIC DNA]</scope>
</reference>
<keyword evidence="4" id="KW-1185">Reference proteome</keyword>
<evidence type="ECO:0000256" key="2">
    <source>
        <dbReference type="SAM" id="SignalP"/>
    </source>
</evidence>
<evidence type="ECO:0000256" key="1">
    <source>
        <dbReference type="SAM" id="MobiDB-lite"/>
    </source>
</evidence>